<proteinExistence type="predicted"/>
<reference evidence="1 2" key="1">
    <citation type="submission" date="2024-01" db="EMBL/GenBank/DDBJ databases">
        <title>The complete chloroplast genome sequence of Lithospermum erythrorhizon: insights into the phylogenetic relationship among Boraginaceae species and the maternal lineages of purple gromwells.</title>
        <authorList>
            <person name="Okada T."/>
            <person name="Watanabe K."/>
        </authorList>
    </citation>
    <scope>NUCLEOTIDE SEQUENCE [LARGE SCALE GENOMIC DNA]</scope>
</reference>
<keyword evidence="2" id="KW-1185">Reference proteome</keyword>
<dbReference type="Proteomes" id="UP001454036">
    <property type="component" value="Unassembled WGS sequence"/>
</dbReference>
<name>A0AAV3R766_LITER</name>
<protein>
    <submittedName>
        <fullName evidence="1">Uncharacterized protein</fullName>
    </submittedName>
</protein>
<gene>
    <name evidence="1" type="ORF">LIER_25276</name>
</gene>
<dbReference type="EMBL" id="BAABME010007562">
    <property type="protein sequence ID" value="GAA0171181.1"/>
    <property type="molecule type" value="Genomic_DNA"/>
</dbReference>
<dbReference type="AlphaFoldDB" id="A0AAV3R766"/>
<sequence>MDYMHVRFIASKEPYKEEPFRSPKEIKRFVEIFLANHLATIEKLKEISSRIVSGDTDFESIITYQLIVGYELGISDGVWKAYEVSEALLSRR</sequence>
<evidence type="ECO:0000313" key="2">
    <source>
        <dbReference type="Proteomes" id="UP001454036"/>
    </source>
</evidence>
<accession>A0AAV3R766</accession>
<comment type="caution">
    <text evidence="1">The sequence shown here is derived from an EMBL/GenBank/DDBJ whole genome shotgun (WGS) entry which is preliminary data.</text>
</comment>
<organism evidence="1 2">
    <name type="scientific">Lithospermum erythrorhizon</name>
    <name type="common">Purple gromwell</name>
    <name type="synonym">Lithospermum officinale var. erythrorhizon</name>
    <dbReference type="NCBI Taxonomy" id="34254"/>
    <lineage>
        <taxon>Eukaryota</taxon>
        <taxon>Viridiplantae</taxon>
        <taxon>Streptophyta</taxon>
        <taxon>Embryophyta</taxon>
        <taxon>Tracheophyta</taxon>
        <taxon>Spermatophyta</taxon>
        <taxon>Magnoliopsida</taxon>
        <taxon>eudicotyledons</taxon>
        <taxon>Gunneridae</taxon>
        <taxon>Pentapetalae</taxon>
        <taxon>asterids</taxon>
        <taxon>lamiids</taxon>
        <taxon>Boraginales</taxon>
        <taxon>Boraginaceae</taxon>
        <taxon>Boraginoideae</taxon>
        <taxon>Lithospermeae</taxon>
        <taxon>Lithospermum</taxon>
    </lineage>
</organism>
<evidence type="ECO:0000313" key="1">
    <source>
        <dbReference type="EMBL" id="GAA0171181.1"/>
    </source>
</evidence>